<evidence type="ECO:0000259" key="4">
    <source>
        <dbReference type="Pfam" id="PF09511"/>
    </source>
</evidence>
<evidence type="ECO:0000259" key="2">
    <source>
        <dbReference type="Pfam" id="PF08302"/>
    </source>
</evidence>
<dbReference type="Pfam" id="PF09511">
    <property type="entry name" value="RNA_lig_T4_1"/>
    <property type="match status" value="1"/>
</dbReference>
<evidence type="ECO:0000313" key="6">
    <source>
        <dbReference type="Proteomes" id="UP000724874"/>
    </source>
</evidence>
<accession>A0A9P5NMH6</accession>
<dbReference type="InterPro" id="IPR027417">
    <property type="entry name" value="P-loop_NTPase"/>
</dbReference>
<dbReference type="GO" id="GO:0005524">
    <property type="term" value="F:ATP binding"/>
    <property type="evidence" value="ECO:0007669"/>
    <property type="project" value="InterPro"/>
</dbReference>
<sequence>MNEFKYYDIPSPFPTLARGLFTRELNETQKPKKYQILVRGYDKFFNIGEVPWTTWASIEEHTAPPYVLTLKSNGCIIFIAALTPEKLVITSKHSLGTVQAVVKKYLDKLGKTEADLAAVLWEKNWTAIAELCDDSFEEHVLAYPPEKTGLHLHGLNIRSKHFITMPQDVVDEFAEQWGFIKTPSKVVNSVKEVKDFTTACAENGEWNGESVEGFVVRTHVTEPPTATDKGKGKAGSQGSSRSPYEAGSSFFFKVKFDEPYMMYRDWREVTKTLLSKGLSPSNLPRSKMKRAETKLDIAAREKFLAWMKSKDGMKDLEEVQAKEVDEEGKKVFGKTVILPVAIPGCGKTAVSVALSHIFGFGHTQSDDVHVKKAAPVFIKNVIELLDKNDVVIADKNNHLIQHRKSLRDATAGRYSQPVRLLALNWSLDKPPAMIHRICGDRVEQRGENHQTLRADTSKSHEDVIWMFINNTEELTASEVDDIIEMEVEEDLEQAVRRAVKGVAKALELEMPSEEKIQEGIEAVGWYEPKTKKPDEKKKETKKGKVAGSASGARYFGLLPEVDLIELLDERMQKDDVDEGMRQLWAKLKEGGRVTKRPHVTIVHKNSMETEKPLWDRCAALHAVTPAPPLFKGKLKTVLCNDRVMALTAEDFVLVQGSANGQNQEGADFVSKLAHEVRQRLHITVGTKAADIPAVEAKALVEGYRKGVEDGVKVLQLEGVEFKGRVKGMNG</sequence>
<dbReference type="AlphaFoldDB" id="A0A9P5NMH6"/>
<dbReference type="EMBL" id="JADNYJ010000066">
    <property type="protein sequence ID" value="KAF8893696.1"/>
    <property type="molecule type" value="Genomic_DNA"/>
</dbReference>
<dbReference type="GO" id="GO:0005634">
    <property type="term" value="C:nucleus"/>
    <property type="evidence" value="ECO:0007669"/>
    <property type="project" value="TreeGrafter"/>
</dbReference>
<dbReference type="OrthoDB" id="276239at2759"/>
<evidence type="ECO:0000256" key="1">
    <source>
        <dbReference type="SAM" id="MobiDB-lite"/>
    </source>
</evidence>
<feature type="domain" description="T4 RNA ligase 1-like N-terminal" evidence="4">
    <location>
        <begin position="17"/>
        <end position="260"/>
    </location>
</feature>
<dbReference type="PANTHER" id="PTHR32004">
    <property type="entry name" value="TRNA LIGASE"/>
    <property type="match status" value="1"/>
</dbReference>
<reference evidence="5" key="1">
    <citation type="submission" date="2020-11" db="EMBL/GenBank/DDBJ databases">
        <authorList>
            <consortium name="DOE Joint Genome Institute"/>
            <person name="Ahrendt S."/>
            <person name="Riley R."/>
            <person name="Andreopoulos W."/>
            <person name="LaButti K."/>
            <person name="Pangilinan J."/>
            <person name="Ruiz-duenas F.J."/>
            <person name="Barrasa J.M."/>
            <person name="Sanchez-Garcia M."/>
            <person name="Camarero S."/>
            <person name="Miyauchi S."/>
            <person name="Serrano A."/>
            <person name="Linde D."/>
            <person name="Babiker R."/>
            <person name="Drula E."/>
            <person name="Ayuso-Fernandez I."/>
            <person name="Pacheco R."/>
            <person name="Padilla G."/>
            <person name="Ferreira P."/>
            <person name="Barriuso J."/>
            <person name="Kellner H."/>
            <person name="Castanera R."/>
            <person name="Alfaro M."/>
            <person name="Ramirez L."/>
            <person name="Pisabarro A.G."/>
            <person name="Kuo A."/>
            <person name="Tritt A."/>
            <person name="Lipzen A."/>
            <person name="He G."/>
            <person name="Yan M."/>
            <person name="Ng V."/>
            <person name="Cullen D."/>
            <person name="Martin F."/>
            <person name="Rosso M.-N."/>
            <person name="Henrissat B."/>
            <person name="Hibbett D."/>
            <person name="Martinez A.T."/>
            <person name="Grigoriev I.V."/>
        </authorList>
    </citation>
    <scope>NUCLEOTIDE SEQUENCE</scope>
    <source>
        <strain evidence="5">AH 44721</strain>
    </source>
</reference>
<dbReference type="InterPro" id="IPR015965">
    <property type="entry name" value="tRNA_lig_PDEase"/>
</dbReference>
<dbReference type="SUPFAM" id="SSF52540">
    <property type="entry name" value="P-loop containing nucleoside triphosphate hydrolases"/>
    <property type="match status" value="1"/>
</dbReference>
<proteinExistence type="predicted"/>
<feature type="region of interest" description="Disordered" evidence="1">
    <location>
        <begin position="221"/>
        <end position="244"/>
    </location>
</feature>
<dbReference type="GO" id="GO:0003972">
    <property type="term" value="F:RNA ligase (ATP) activity"/>
    <property type="evidence" value="ECO:0007669"/>
    <property type="project" value="InterPro"/>
</dbReference>
<dbReference type="GO" id="GO:0006388">
    <property type="term" value="P:tRNA splicing, via endonucleolytic cleavage and ligation"/>
    <property type="evidence" value="ECO:0007669"/>
    <property type="project" value="InterPro"/>
</dbReference>
<name>A0A9P5NMH6_GYMJU</name>
<comment type="caution">
    <text evidence="5">The sequence shown here is derived from an EMBL/GenBank/DDBJ whole genome shotgun (WGS) entry which is preliminary data.</text>
</comment>
<protein>
    <submittedName>
        <fullName evidence="5">RNA ligase-domain-containing protein</fullName>
    </submittedName>
</protein>
<feature type="domain" description="tRNA ligase phosphodiesterase" evidence="2">
    <location>
        <begin position="505"/>
        <end position="727"/>
    </location>
</feature>
<dbReference type="InterPro" id="IPR019039">
    <property type="entry name" value="T4-Rnl1-like_N"/>
</dbReference>
<gene>
    <name evidence="5" type="ORF">CPB84DRAFT_1783161</name>
</gene>
<dbReference type="Pfam" id="PF08302">
    <property type="entry name" value="tRNA_lig_CPD"/>
    <property type="match status" value="1"/>
</dbReference>
<evidence type="ECO:0000259" key="3">
    <source>
        <dbReference type="Pfam" id="PF08303"/>
    </source>
</evidence>
<evidence type="ECO:0000313" key="5">
    <source>
        <dbReference type="EMBL" id="KAF8893696.1"/>
    </source>
</evidence>
<dbReference type="PANTHER" id="PTHR32004:SF1">
    <property type="entry name" value="TRNA LIGASE"/>
    <property type="match status" value="1"/>
</dbReference>
<dbReference type="InterPro" id="IPR015966">
    <property type="entry name" value="tRNA_lig_kin_fungi"/>
</dbReference>
<feature type="domain" description="tRNA ligase kinase" evidence="3">
    <location>
        <begin position="336"/>
        <end position="483"/>
    </location>
</feature>
<dbReference type="Pfam" id="PF08303">
    <property type="entry name" value="tRNA_lig_kinase"/>
    <property type="match status" value="1"/>
</dbReference>
<dbReference type="Gene3D" id="3.40.50.300">
    <property type="entry name" value="P-loop containing nucleotide triphosphate hydrolases"/>
    <property type="match status" value="1"/>
</dbReference>
<organism evidence="5 6">
    <name type="scientific">Gymnopilus junonius</name>
    <name type="common">Spectacular rustgill mushroom</name>
    <name type="synonym">Gymnopilus spectabilis subsp. junonius</name>
    <dbReference type="NCBI Taxonomy" id="109634"/>
    <lineage>
        <taxon>Eukaryota</taxon>
        <taxon>Fungi</taxon>
        <taxon>Dikarya</taxon>
        <taxon>Basidiomycota</taxon>
        <taxon>Agaricomycotina</taxon>
        <taxon>Agaricomycetes</taxon>
        <taxon>Agaricomycetidae</taxon>
        <taxon>Agaricales</taxon>
        <taxon>Agaricineae</taxon>
        <taxon>Hymenogastraceae</taxon>
        <taxon>Gymnopilus</taxon>
    </lineage>
</organism>
<dbReference type="Proteomes" id="UP000724874">
    <property type="component" value="Unassembled WGS sequence"/>
</dbReference>
<keyword evidence="6" id="KW-1185">Reference proteome</keyword>
<keyword evidence="5" id="KW-0436">Ligase</keyword>